<reference evidence="3 4" key="1">
    <citation type="submission" date="2021-04" db="EMBL/GenBank/DDBJ databases">
        <authorList>
            <person name="Bliznina A."/>
        </authorList>
    </citation>
    <scope>NUCLEOTIDE SEQUENCE [LARGE SCALE GENOMIC DNA]</scope>
</reference>
<feature type="domain" description="ER-bound oxygenase mpaB/mpaB'/Rubber oxygenase catalytic" evidence="2">
    <location>
        <begin position="51"/>
        <end position="189"/>
    </location>
</feature>
<accession>A0ABN7SZI4</accession>
<organism evidence="3 4">
    <name type="scientific">Oikopleura dioica</name>
    <name type="common">Tunicate</name>
    <dbReference type="NCBI Taxonomy" id="34765"/>
    <lineage>
        <taxon>Eukaryota</taxon>
        <taxon>Metazoa</taxon>
        <taxon>Chordata</taxon>
        <taxon>Tunicata</taxon>
        <taxon>Appendicularia</taxon>
        <taxon>Copelata</taxon>
        <taxon>Oikopleuridae</taxon>
        <taxon>Oikopleura</taxon>
    </lineage>
</organism>
<keyword evidence="4" id="KW-1185">Reference proteome</keyword>
<keyword evidence="1" id="KW-1133">Transmembrane helix</keyword>
<keyword evidence="1" id="KW-0812">Transmembrane</keyword>
<dbReference type="EMBL" id="OU015567">
    <property type="protein sequence ID" value="CAG5110201.1"/>
    <property type="molecule type" value="Genomic_DNA"/>
</dbReference>
<dbReference type="Pfam" id="PF09995">
    <property type="entry name" value="MPAB_Lcp_cat"/>
    <property type="match status" value="1"/>
</dbReference>
<evidence type="ECO:0000313" key="4">
    <source>
        <dbReference type="Proteomes" id="UP001158576"/>
    </source>
</evidence>
<feature type="transmembrane region" description="Helical" evidence="1">
    <location>
        <begin position="46"/>
        <end position="67"/>
    </location>
</feature>
<keyword evidence="1" id="KW-0472">Membrane</keyword>
<dbReference type="Proteomes" id="UP001158576">
    <property type="component" value="Chromosome 2"/>
</dbReference>
<dbReference type="InterPro" id="IPR018713">
    <property type="entry name" value="MPAB/Lcp_cat_dom"/>
</dbReference>
<protein>
    <submittedName>
        <fullName evidence="3">Oidioi.mRNA.OKI2018_I69.chr2.g4627.t1.cds</fullName>
    </submittedName>
</protein>
<proteinExistence type="predicted"/>
<evidence type="ECO:0000313" key="3">
    <source>
        <dbReference type="EMBL" id="CAG5110201.1"/>
    </source>
</evidence>
<sequence length="335" mass="38998">MEDESKFEKILEGSKEKGLFDGPLTKPDWYDDERFQNGRRYYKNHVAACMFSMVISLLSGLTFKSLLDVLVYTGKSDEKNKAYWRYNHTGIHVRSWIYSDVWDPSSEGHKSLKQVRLIHKSVAQRITKDRKNENGDQWVSQSDLAFTLVGFVGSITIAPEGFGVEESKDLHDYLYFWRVMGHLHGLKDEYNPFSGSVLGAKRTVYDMAKYCLLPSLIKPPKEFEPMARAVSDNYGLLYPFIRYAVDLAMDFNGCHGEAVDESYREILAKVYPLDSKAGKRQIAIMKWTYQTAYRYTIVRWILNLNANFYLELLKFRVRFATWLRDRTGWKSLLAM</sequence>
<dbReference type="PANTHER" id="PTHR37159:SF1">
    <property type="entry name" value="GH11867P"/>
    <property type="match status" value="1"/>
</dbReference>
<evidence type="ECO:0000259" key="2">
    <source>
        <dbReference type="Pfam" id="PF09995"/>
    </source>
</evidence>
<gene>
    <name evidence="3" type="ORF">OKIOD_LOCUS13392</name>
</gene>
<dbReference type="PANTHER" id="PTHR37159">
    <property type="entry name" value="GH11867P"/>
    <property type="match status" value="1"/>
</dbReference>
<evidence type="ECO:0000256" key="1">
    <source>
        <dbReference type="SAM" id="Phobius"/>
    </source>
</evidence>
<name>A0ABN7SZI4_OIKDI</name>